<comment type="caution">
    <text evidence="1">The sequence shown here is derived from an EMBL/GenBank/DDBJ whole genome shotgun (WGS) entry which is preliminary data.</text>
</comment>
<reference evidence="1" key="1">
    <citation type="submission" date="2021-06" db="EMBL/GenBank/DDBJ databases">
        <authorList>
            <person name="Kallberg Y."/>
            <person name="Tangrot J."/>
            <person name="Rosling A."/>
        </authorList>
    </citation>
    <scope>NUCLEOTIDE SEQUENCE</scope>
    <source>
        <strain evidence="1">CL356</strain>
    </source>
</reference>
<dbReference type="EMBL" id="CAJVPT010024370">
    <property type="protein sequence ID" value="CAG8670181.1"/>
    <property type="molecule type" value="Genomic_DNA"/>
</dbReference>
<name>A0ACA9NPJ8_9GLOM</name>
<organism evidence="1 2">
    <name type="scientific">Acaulospora colombiana</name>
    <dbReference type="NCBI Taxonomy" id="27376"/>
    <lineage>
        <taxon>Eukaryota</taxon>
        <taxon>Fungi</taxon>
        <taxon>Fungi incertae sedis</taxon>
        <taxon>Mucoromycota</taxon>
        <taxon>Glomeromycotina</taxon>
        <taxon>Glomeromycetes</taxon>
        <taxon>Diversisporales</taxon>
        <taxon>Acaulosporaceae</taxon>
        <taxon>Acaulospora</taxon>
    </lineage>
</organism>
<evidence type="ECO:0000313" key="1">
    <source>
        <dbReference type="EMBL" id="CAG8670181.1"/>
    </source>
</evidence>
<protein>
    <submittedName>
        <fullName evidence="1">5605_t:CDS:1</fullName>
    </submittedName>
</protein>
<keyword evidence="2" id="KW-1185">Reference proteome</keyword>
<accession>A0ACA9NPJ8</accession>
<evidence type="ECO:0000313" key="2">
    <source>
        <dbReference type="Proteomes" id="UP000789525"/>
    </source>
</evidence>
<proteinExistence type="predicted"/>
<dbReference type="Proteomes" id="UP000789525">
    <property type="component" value="Unassembled WGS sequence"/>
</dbReference>
<gene>
    <name evidence="1" type="ORF">ACOLOM_LOCUS8920</name>
</gene>
<sequence>MQQYSTTDDLYHLDAFYSSQATETASSHLQYASYPGLVSAPSLNYCTPQTTNNGFASQHPQYSNAYDQNCLPQRHVPSTRAYSYHPYSGGSTGPVTPGAYSPVQVSPRVSHYVSPWETASGLISASSLSVGNEYSFVDYSVLNGMHGNGTIHPSQLFNTQPESCATAATVATVPTTVDPHSLTSHTLYNNVSPASLEDSSSSDDRDSSPLSADSAELPTPSLSSTSTRSTPARPGLTIPTVSLISKQHQETPIWSNSNSTLPSPVDSLSSKASSSDHEPSFIPTPSLKKSTASVKGAKRATRSAAPEPAWVEAVLKEDANRILQQDSAVSPTAPARGANRPIAFACVFCRHRKIQCIRPKTEVAPGEKPAPCNQCEKRNRCCEYPPAALNPRVVRRARDRPSSTSVSVAGEC</sequence>